<dbReference type="InterPro" id="IPR043132">
    <property type="entry name" value="BCAT-like_C"/>
</dbReference>
<dbReference type="InterPro" id="IPR001544">
    <property type="entry name" value="Aminotrans_IV"/>
</dbReference>
<proteinExistence type="predicted"/>
<dbReference type="Gene3D" id="3.30.470.10">
    <property type="match status" value="1"/>
</dbReference>
<organism evidence="1 2">
    <name type="scientific">Streptomyces hoynatensis</name>
    <dbReference type="NCBI Taxonomy" id="1141874"/>
    <lineage>
        <taxon>Bacteria</taxon>
        <taxon>Bacillati</taxon>
        <taxon>Actinomycetota</taxon>
        <taxon>Actinomycetes</taxon>
        <taxon>Kitasatosporales</taxon>
        <taxon>Streptomycetaceae</taxon>
        <taxon>Streptomyces</taxon>
    </lineage>
</organism>
<dbReference type="GO" id="GO:0008483">
    <property type="term" value="F:transaminase activity"/>
    <property type="evidence" value="ECO:0007669"/>
    <property type="project" value="UniProtKB-KW"/>
</dbReference>
<dbReference type="Proteomes" id="UP000272474">
    <property type="component" value="Unassembled WGS sequence"/>
</dbReference>
<dbReference type="NCBIfam" id="NF006734">
    <property type="entry name" value="PRK09266.1"/>
    <property type="match status" value="1"/>
</dbReference>
<accession>A0A3A9ZBL5</accession>
<dbReference type="RefSeq" id="WP_120675928.1">
    <property type="nucleotide sequence ID" value="NZ_RBAL01000002.1"/>
</dbReference>
<keyword evidence="1" id="KW-0032">Aminotransferase</keyword>
<gene>
    <name evidence="1" type="ORF">D7294_05145</name>
</gene>
<dbReference type="AlphaFoldDB" id="A0A3A9ZBL5"/>
<dbReference type="EMBL" id="RBAL01000002">
    <property type="protein sequence ID" value="RKN45832.1"/>
    <property type="molecule type" value="Genomic_DNA"/>
</dbReference>
<protein>
    <submittedName>
        <fullName evidence="1">Aminotransferase</fullName>
    </submittedName>
</protein>
<dbReference type="InterPro" id="IPR036038">
    <property type="entry name" value="Aminotransferase-like"/>
</dbReference>
<keyword evidence="1" id="KW-0808">Transferase</keyword>
<keyword evidence="2" id="KW-1185">Reference proteome</keyword>
<dbReference type="Gene3D" id="3.20.10.10">
    <property type="entry name" value="D-amino Acid Aminotransferase, subunit A, domain 2"/>
    <property type="match status" value="1"/>
</dbReference>
<comment type="caution">
    <text evidence="1">The sequence shown here is derived from an EMBL/GenBank/DDBJ whole genome shotgun (WGS) entry which is preliminary data.</text>
</comment>
<dbReference type="InterPro" id="IPR043131">
    <property type="entry name" value="BCAT-like_N"/>
</dbReference>
<dbReference type="SUPFAM" id="SSF56752">
    <property type="entry name" value="D-aminoacid aminotransferase-like PLP-dependent enzymes"/>
    <property type="match status" value="1"/>
</dbReference>
<dbReference type="OrthoDB" id="8912228at2"/>
<name>A0A3A9ZBL5_9ACTN</name>
<dbReference type="Pfam" id="PF01063">
    <property type="entry name" value="Aminotran_4"/>
    <property type="match status" value="1"/>
</dbReference>
<sequence>MAQLDGAPARAEDLQALALTNYGHFTSLRVDEGRVRGLALHLERLVRDCHVAFGVALDPDRVRELAARAAHGRGGSFLLRVTVYDPALGAGDPAGEPRPRVLITTREAPPADPPPLRVECRTFVRELPAVKHVGLFGALHERRAARRNGFDDALFADQSGLIHEGATWNAGFVDAEGNVVWPKAEVLPGVTMGLLQEAHDYTVAPVTTRLDGIRGAFATNAAFGIRPIRAIGAAQLAEDLPAFATLRAAYASHPTEPLA</sequence>
<evidence type="ECO:0000313" key="2">
    <source>
        <dbReference type="Proteomes" id="UP000272474"/>
    </source>
</evidence>
<evidence type="ECO:0000313" key="1">
    <source>
        <dbReference type="EMBL" id="RKN45832.1"/>
    </source>
</evidence>
<reference evidence="1 2" key="1">
    <citation type="journal article" date="2014" name="Int. J. Syst. Evol. Microbiol.">
        <title>Streptomyces hoynatensis sp. nov., isolated from deep marine sediment.</title>
        <authorList>
            <person name="Veyisoglu A."/>
            <person name="Sahin N."/>
        </authorList>
    </citation>
    <scope>NUCLEOTIDE SEQUENCE [LARGE SCALE GENOMIC DNA]</scope>
    <source>
        <strain evidence="1 2">KCTC 29097</strain>
    </source>
</reference>